<organism evidence="2 3">
    <name type="scientific">Candidatus Eisenbergiella merdavium</name>
    <dbReference type="NCBI Taxonomy" id="2838551"/>
    <lineage>
        <taxon>Bacteria</taxon>
        <taxon>Bacillati</taxon>
        <taxon>Bacillota</taxon>
        <taxon>Clostridia</taxon>
        <taxon>Lachnospirales</taxon>
        <taxon>Lachnospiraceae</taxon>
        <taxon>Eisenbergiella</taxon>
    </lineage>
</organism>
<name>A0A9D2SRH7_9FIRM</name>
<sequence length="171" mass="18955">MSGNEKNVVKALESGLSPKAEKTMIVCACIMLLSVLLHDGDHIRQAVNWGYNIPMSLWVLNLTVYVLPVISIFLSKLGRFSSTIVTAAAGVFTSASFLILHLCGSASGLWGVWNYSYFELIKGVTYNGIFYQGIDWISWVFLFEVPALCLPGTVISLKEFFKAGKVRKEHE</sequence>
<keyword evidence="1" id="KW-0812">Transmembrane</keyword>
<keyword evidence="1" id="KW-1133">Transmembrane helix</keyword>
<evidence type="ECO:0000313" key="2">
    <source>
        <dbReference type="EMBL" id="HJC25573.1"/>
    </source>
</evidence>
<accession>A0A9D2SRH7</accession>
<protein>
    <submittedName>
        <fullName evidence="2">Uncharacterized protein</fullName>
    </submittedName>
</protein>
<keyword evidence="1" id="KW-0472">Membrane</keyword>
<evidence type="ECO:0000313" key="3">
    <source>
        <dbReference type="Proteomes" id="UP000823891"/>
    </source>
</evidence>
<feature type="transmembrane region" description="Helical" evidence="1">
    <location>
        <begin position="87"/>
        <end position="113"/>
    </location>
</feature>
<feature type="transmembrane region" description="Helical" evidence="1">
    <location>
        <begin position="136"/>
        <end position="157"/>
    </location>
</feature>
<dbReference type="Proteomes" id="UP000823891">
    <property type="component" value="Unassembled WGS sequence"/>
</dbReference>
<proteinExistence type="predicted"/>
<reference evidence="2" key="1">
    <citation type="journal article" date="2021" name="PeerJ">
        <title>Extensive microbial diversity within the chicken gut microbiome revealed by metagenomics and culture.</title>
        <authorList>
            <person name="Gilroy R."/>
            <person name="Ravi A."/>
            <person name="Getino M."/>
            <person name="Pursley I."/>
            <person name="Horton D.L."/>
            <person name="Alikhan N.F."/>
            <person name="Baker D."/>
            <person name="Gharbi K."/>
            <person name="Hall N."/>
            <person name="Watson M."/>
            <person name="Adriaenssens E.M."/>
            <person name="Foster-Nyarko E."/>
            <person name="Jarju S."/>
            <person name="Secka A."/>
            <person name="Antonio M."/>
            <person name="Oren A."/>
            <person name="Chaudhuri R.R."/>
            <person name="La Ragione R."/>
            <person name="Hildebrand F."/>
            <person name="Pallen M.J."/>
        </authorList>
    </citation>
    <scope>NUCLEOTIDE SEQUENCE</scope>
    <source>
        <strain evidence="2">USAMLcec2-132</strain>
    </source>
</reference>
<evidence type="ECO:0000256" key="1">
    <source>
        <dbReference type="SAM" id="Phobius"/>
    </source>
</evidence>
<reference evidence="2" key="2">
    <citation type="submission" date="2021-04" db="EMBL/GenBank/DDBJ databases">
        <authorList>
            <person name="Gilroy R."/>
        </authorList>
    </citation>
    <scope>NUCLEOTIDE SEQUENCE</scope>
    <source>
        <strain evidence="2">USAMLcec2-132</strain>
    </source>
</reference>
<feature type="transmembrane region" description="Helical" evidence="1">
    <location>
        <begin position="57"/>
        <end position="75"/>
    </location>
</feature>
<dbReference type="AlphaFoldDB" id="A0A9D2SRH7"/>
<comment type="caution">
    <text evidence="2">The sequence shown here is derived from an EMBL/GenBank/DDBJ whole genome shotgun (WGS) entry which is preliminary data.</text>
</comment>
<dbReference type="EMBL" id="DWWS01000068">
    <property type="protein sequence ID" value="HJC25573.1"/>
    <property type="molecule type" value="Genomic_DNA"/>
</dbReference>
<gene>
    <name evidence="2" type="ORF">H9761_18080</name>
</gene>